<comment type="caution">
    <text evidence="2">The sequence shown here is derived from an EMBL/GenBank/DDBJ whole genome shotgun (WGS) entry which is preliminary data.</text>
</comment>
<dbReference type="PANTHER" id="PTHR12295:SF30">
    <property type="entry name" value="PROTEIN FURRY"/>
    <property type="match status" value="1"/>
</dbReference>
<dbReference type="EMBL" id="QGMK01000009">
    <property type="protein sequence ID" value="TVY85411.1"/>
    <property type="molecule type" value="Genomic_DNA"/>
</dbReference>
<dbReference type="InterPro" id="IPR011993">
    <property type="entry name" value="PH-like_dom_sf"/>
</dbReference>
<reference evidence="2 3" key="1">
    <citation type="submission" date="2018-05" db="EMBL/GenBank/DDBJ databases">
        <title>Genome sequencing and assembly of the regulated plant pathogen Lachnellula willkommii and related sister species for the development of diagnostic species identification markers.</title>
        <authorList>
            <person name="Giroux E."/>
            <person name="Bilodeau G."/>
        </authorList>
    </citation>
    <scope>NUCLEOTIDE SEQUENCE [LARGE SCALE GENOMIC DNA]</scope>
    <source>
        <strain evidence="2 3">CBS 268.59</strain>
    </source>
</reference>
<sequence length="923" mass="102382">MFAPYLAASSQGAFNPTKVEYTMIGSLQDLQAYFHLSQLHLPKETISVVTDTRFVFQPITRLSKTKGKVEVVIKVGSQFIQVTSTKKSEVMPGFRMMATVNDIFRLSEVDEAPTSIQTEDDSAFGLRTENGKIVMYFTSPRKPDILQAIRAAKAKYGKELRTLKSFERLVRPQDVPGTLLNIALTNMASSDQVLRLASYNLLCSLCGAFKFAADSKFLSAKELCVPLNPSHFIINISQQLAQSEPQLTADFLNEFFVGWESFPYSQRPLSLAYMAPWLPGLRTSLIPTDSDSDKAREKVAAIFRKLIEVAISDVALSATLEQSVWPIICRDEIYTDIFLEEVFKTALGFGLDDERTEILGSIVASLGTITIRGKLLSRLRKALNRTSLRPTRQLPDNTVWGEICVLLRLCLSASFDSGVQSQIFLPELFHLVTMLANTGSTDMRIMVHRLLVNTIHAICTTFPLEDIKLARLKILLTSLSEPRNDSLFNLSNRDGVSISSLQDSGIPALNATESLAILLSEVSTVAAPSVDMSNAWRSRWMSLVASTAFQSNPAIQPRAFAVMGCLAREDVDDDLLYQVLVALRNSIARWIEEGDSEMLIAIVTSLTKMMDKLPSASRYGMQLFWLALSLVRLVPLPLFNCTALFLDAILSNIATSGDFKDGHMVPTLLQGRIPLDDAALQLDEIYGIHFNIENFHFAVVTCLVKGLTDSVTKSTAIRVLSTFLEVTSSSSSSGLRFPRDLTCLPYLGILLARAMSPDEAKENLWLAGLTSMQDHLSSEEVFRLIDVNVVKDKELLLNMAIAMMDFHYLEDSVQNRGLLWLNRIALNRPAVVLHLCGPIIRLLDDILMSCQNAATLESAHLLLRTITSNPKFSGGVDTAEMLEDVLDGIGFGGLWRSSTFHIPNEHERQCTALTDRLIELIIA</sequence>
<dbReference type="PANTHER" id="PTHR12295">
    <property type="entry name" value="FURRY-RELATED"/>
    <property type="match status" value="1"/>
</dbReference>
<dbReference type="Proteomes" id="UP000469558">
    <property type="component" value="Unassembled WGS sequence"/>
</dbReference>
<accession>A0A8T9CIZ4</accession>
<dbReference type="Gene3D" id="2.30.29.30">
    <property type="entry name" value="Pleckstrin-homology domain (PH domain)/Phosphotyrosine-binding domain (PTB)"/>
    <property type="match status" value="1"/>
</dbReference>
<dbReference type="InterPro" id="IPR054071">
    <property type="entry name" value="PH_NF1"/>
</dbReference>
<protein>
    <submittedName>
        <fullName evidence="2">Neurofibromin</fullName>
    </submittedName>
</protein>
<dbReference type="AlphaFoldDB" id="A0A8T9CIZ4"/>
<feature type="domain" description="Neurofibromin PH" evidence="1">
    <location>
        <begin position="55"/>
        <end position="156"/>
    </location>
</feature>
<gene>
    <name evidence="2" type="primary">NF1</name>
    <name evidence="2" type="ORF">LSUE1_G000050</name>
</gene>
<dbReference type="InterPro" id="IPR039867">
    <property type="entry name" value="Furry/Tao3/Mor2"/>
</dbReference>
<dbReference type="SUPFAM" id="SSF48371">
    <property type="entry name" value="ARM repeat"/>
    <property type="match status" value="1"/>
</dbReference>
<evidence type="ECO:0000313" key="2">
    <source>
        <dbReference type="EMBL" id="TVY85411.1"/>
    </source>
</evidence>
<proteinExistence type="predicted"/>
<dbReference type="InterPro" id="IPR016024">
    <property type="entry name" value="ARM-type_fold"/>
</dbReference>
<keyword evidence="3" id="KW-1185">Reference proteome</keyword>
<organism evidence="2 3">
    <name type="scientific">Lachnellula suecica</name>
    <dbReference type="NCBI Taxonomy" id="602035"/>
    <lineage>
        <taxon>Eukaryota</taxon>
        <taxon>Fungi</taxon>
        <taxon>Dikarya</taxon>
        <taxon>Ascomycota</taxon>
        <taxon>Pezizomycotina</taxon>
        <taxon>Leotiomycetes</taxon>
        <taxon>Helotiales</taxon>
        <taxon>Lachnaceae</taxon>
        <taxon>Lachnellula</taxon>
    </lineage>
</organism>
<name>A0A8T9CIZ4_9HELO</name>
<evidence type="ECO:0000259" key="1">
    <source>
        <dbReference type="Pfam" id="PF21877"/>
    </source>
</evidence>
<dbReference type="GO" id="GO:0030427">
    <property type="term" value="C:site of polarized growth"/>
    <property type="evidence" value="ECO:0007669"/>
    <property type="project" value="TreeGrafter"/>
</dbReference>
<evidence type="ECO:0000313" key="3">
    <source>
        <dbReference type="Proteomes" id="UP000469558"/>
    </source>
</evidence>
<dbReference type="GO" id="GO:0005938">
    <property type="term" value="C:cell cortex"/>
    <property type="evidence" value="ECO:0007669"/>
    <property type="project" value="TreeGrafter"/>
</dbReference>
<dbReference type="OrthoDB" id="28245at2759"/>
<dbReference type="Pfam" id="PF21877">
    <property type="entry name" value="PH_NF1"/>
    <property type="match status" value="1"/>
</dbReference>
<dbReference type="GO" id="GO:0000902">
    <property type="term" value="P:cell morphogenesis"/>
    <property type="evidence" value="ECO:0007669"/>
    <property type="project" value="InterPro"/>
</dbReference>